<evidence type="ECO:0000313" key="3">
    <source>
        <dbReference type="EMBL" id="ADP83013.1"/>
    </source>
</evidence>
<name>E3J494_PSEI1</name>
<dbReference type="GO" id="GO:0005737">
    <property type="term" value="C:cytoplasm"/>
    <property type="evidence" value="ECO:0007669"/>
    <property type="project" value="TreeGrafter"/>
</dbReference>
<evidence type="ECO:0000256" key="1">
    <source>
        <dbReference type="ARBA" id="ARBA00008270"/>
    </source>
</evidence>
<dbReference type="InParanoid" id="E3J494"/>
<comment type="similarity">
    <text evidence="1">Belongs to the PhzF family.</text>
</comment>
<dbReference type="SUPFAM" id="SSF54506">
    <property type="entry name" value="Diaminopimelate epimerase-like"/>
    <property type="match status" value="1"/>
</dbReference>
<dbReference type="KEGG" id="fri:FraEuI1c_5024"/>
<dbReference type="Proteomes" id="UP000002484">
    <property type="component" value="Chromosome"/>
</dbReference>
<dbReference type="Gene3D" id="3.10.310.10">
    <property type="entry name" value="Diaminopimelate Epimerase, Chain A, domain 1"/>
    <property type="match status" value="2"/>
</dbReference>
<dbReference type="OrthoDB" id="9788221at2"/>
<protein>
    <submittedName>
        <fullName evidence="3">Phenazine biosynthesis protein PhzF family</fullName>
    </submittedName>
</protein>
<reference evidence="3 4" key="1">
    <citation type="submission" date="2010-10" db="EMBL/GenBank/DDBJ databases">
        <title>Complete sequence of Frankia sp. EuI1c.</title>
        <authorList>
            <consortium name="US DOE Joint Genome Institute"/>
            <person name="Lucas S."/>
            <person name="Copeland A."/>
            <person name="Lapidus A."/>
            <person name="Cheng J.-F."/>
            <person name="Bruce D."/>
            <person name="Goodwin L."/>
            <person name="Pitluck S."/>
            <person name="Chertkov O."/>
            <person name="Detter J.C."/>
            <person name="Han C."/>
            <person name="Tapia R."/>
            <person name="Land M."/>
            <person name="Hauser L."/>
            <person name="Jeffries C."/>
            <person name="Kyrpides N."/>
            <person name="Ivanova N."/>
            <person name="Mikhailova N."/>
            <person name="Beauchemin N."/>
            <person name="Sen A."/>
            <person name="Sur S.A."/>
            <person name="Gtari M."/>
            <person name="Wall L."/>
            <person name="Tisa L."/>
            <person name="Woyke T."/>
        </authorList>
    </citation>
    <scope>NUCLEOTIDE SEQUENCE [LARGE SCALE GENOMIC DNA]</scope>
    <source>
        <strain evidence="4">DSM 45817 / CECT 9037 / EuI1c</strain>
    </source>
</reference>
<evidence type="ECO:0000313" key="4">
    <source>
        <dbReference type="Proteomes" id="UP000002484"/>
    </source>
</evidence>
<sequence>MAQTLDVLTVAACLRDGVGGSPTAVITGSHELGDADLARLPARLGASHLAVVEPGDRVRALRFFTSAGELPNCGHGTIAAIAVLALARGGFQGRLRAAGREFEAAGIFRPPTRPAGPALFDAWFDQGVVDSRSATAPEREAFLAALGLSPDALHPDDEVSVASPGRERLLVPVADRSVLAALRPDQDRLADASRRHGQLGCFVYVPPSPATSAAARMFAPAIGVPEDVANANSTGCLAGHLLVTGRDPAVTVDQGDALGHPSTVRATATRTARGIATRVGGAVQVRRTSRIAGSL</sequence>
<dbReference type="HOGENOM" id="CLU_048756_0_2_11"/>
<keyword evidence="2" id="KW-0413">Isomerase</keyword>
<dbReference type="PIRSF" id="PIRSF016184">
    <property type="entry name" value="PhzC_PhzF"/>
    <property type="match status" value="1"/>
</dbReference>
<dbReference type="EMBL" id="CP002299">
    <property type="protein sequence ID" value="ADP83013.1"/>
    <property type="molecule type" value="Genomic_DNA"/>
</dbReference>
<dbReference type="PANTHER" id="PTHR13774:SF39">
    <property type="entry name" value="BIOSYNTHESIS PROTEIN, PUTATIVE-RELATED"/>
    <property type="match status" value="1"/>
</dbReference>
<dbReference type="RefSeq" id="WP_013426131.1">
    <property type="nucleotide sequence ID" value="NC_014666.1"/>
</dbReference>
<dbReference type="eggNOG" id="COG0384">
    <property type="taxonomic scope" value="Bacteria"/>
</dbReference>
<dbReference type="PANTHER" id="PTHR13774">
    <property type="entry name" value="PHENAZINE BIOSYNTHESIS PROTEIN"/>
    <property type="match status" value="1"/>
</dbReference>
<dbReference type="STRING" id="298654.FraEuI1c_5024"/>
<organism evidence="3 4">
    <name type="scientific">Pseudofrankia inefficax (strain DSM 45817 / CECT 9037 / DDB 130130 / EuI1c)</name>
    <name type="common">Frankia inefficax</name>
    <dbReference type="NCBI Taxonomy" id="298654"/>
    <lineage>
        <taxon>Bacteria</taxon>
        <taxon>Bacillati</taxon>
        <taxon>Actinomycetota</taxon>
        <taxon>Actinomycetes</taxon>
        <taxon>Frankiales</taxon>
        <taxon>Frankiaceae</taxon>
        <taxon>Pseudofrankia</taxon>
    </lineage>
</organism>
<dbReference type="NCBIfam" id="TIGR00654">
    <property type="entry name" value="PhzF_family"/>
    <property type="match status" value="1"/>
</dbReference>
<accession>E3J494</accession>
<keyword evidence="4" id="KW-1185">Reference proteome</keyword>
<evidence type="ECO:0000256" key="2">
    <source>
        <dbReference type="ARBA" id="ARBA00023235"/>
    </source>
</evidence>
<dbReference type="GO" id="GO:0016853">
    <property type="term" value="F:isomerase activity"/>
    <property type="evidence" value="ECO:0007669"/>
    <property type="project" value="UniProtKB-KW"/>
</dbReference>
<dbReference type="Pfam" id="PF02567">
    <property type="entry name" value="PhzC-PhzF"/>
    <property type="match status" value="1"/>
</dbReference>
<dbReference type="AlphaFoldDB" id="E3J494"/>
<dbReference type="InterPro" id="IPR003719">
    <property type="entry name" value="Phenazine_PhzF-like"/>
</dbReference>
<gene>
    <name evidence="3" type="ordered locus">FraEuI1c_5024</name>
</gene>
<proteinExistence type="inferred from homology"/>